<gene>
    <name evidence="1" type="ORF">SAMN05421593_3388</name>
</gene>
<reference evidence="1 2" key="1">
    <citation type="submission" date="2016-10" db="EMBL/GenBank/DDBJ databases">
        <authorList>
            <person name="de Groot N.N."/>
        </authorList>
    </citation>
    <scope>NUCLEOTIDE SEQUENCE [LARGE SCALE GENOMIC DNA]</scope>
    <source>
        <strain evidence="1 2">DSM 23031</strain>
    </source>
</reference>
<dbReference type="AlphaFoldDB" id="A0A1H6HND5"/>
<accession>A0A1H6HND5</accession>
<name>A0A1H6HND5_CHRCI</name>
<evidence type="ECO:0000313" key="2">
    <source>
        <dbReference type="Proteomes" id="UP000198561"/>
    </source>
</evidence>
<dbReference type="Proteomes" id="UP000198561">
    <property type="component" value="Unassembled WGS sequence"/>
</dbReference>
<organism evidence="1 2">
    <name type="scientific">Chryseobacterium culicis</name>
    <dbReference type="NCBI Taxonomy" id="680127"/>
    <lineage>
        <taxon>Bacteria</taxon>
        <taxon>Pseudomonadati</taxon>
        <taxon>Bacteroidota</taxon>
        <taxon>Flavobacteriia</taxon>
        <taxon>Flavobacteriales</taxon>
        <taxon>Weeksellaceae</taxon>
        <taxon>Chryseobacterium group</taxon>
        <taxon>Chryseobacterium</taxon>
    </lineage>
</organism>
<sequence>MKIVSIKRNKTIHLLIFILIGIFTNAQEIKIWNKALNTNIIIHQQVREDSVYLSIDKKDNKWLGKNLNIKTVNYWNNAPIEVTADCCKKNFLIIKRTFLGNNIVGDRLYFKRNKDKYYFKILKEFEQKTD</sequence>
<dbReference type="RefSeq" id="WP_089693862.1">
    <property type="nucleotide sequence ID" value="NZ_FNWQ01000004.1"/>
</dbReference>
<proteinExistence type="predicted"/>
<dbReference type="STRING" id="680127.SAMN05421593_3388"/>
<dbReference type="EMBL" id="FNWQ01000004">
    <property type="protein sequence ID" value="SEH37261.1"/>
    <property type="molecule type" value="Genomic_DNA"/>
</dbReference>
<protein>
    <submittedName>
        <fullName evidence="1">Uncharacterized protein</fullName>
    </submittedName>
</protein>
<evidence type="ECO:0000313" key="1">
    <source>
        <dbReference type="EMBL" id="SEH37261.1"/>
    </source>
</evidence>
<dbReference type="OrthoDB" id="1260007at2"/>